<dbReference type="EMBL" id="UYSG01011056">
    <property type="protein sequence ID" value="VDL60597.1"/>
    <property type="molecule type" value="Genomic_DNA"/>
</dbReference>
<dbReference type="WBParaSite" id="HDID_0000828101-mRNA-1">
    <property type="protein sequence ID" value="HDID_0000828101-mRNA-1"/>
    <property type="gene ID" value="HDID_0000828101"/>
</dbReference>
<evidence type="ECO:0000313" key="5">
    <source>
        <dbReference type="Proteomes" id="UP000321570"/>
    </source>
</evidence>
<feature type="transmembrane region" description="Helical" evidence="1">
    <location>
        <begin position="58"/>
        <end position="77"/>
    </location>
</feature>
<dbReference type="AlphaFoldDB" id="A0A0R3SSK2"/>
<evidence type="ECO:0000313" key="3">
    <source>
        <dbReference type="EMBL" id="VUZ41771.1"/>
    </source>
</evidence>
<dbReference type="Proteomes" id="UP000321570">
    <property type="component" value="Unassembled WGS sequence"/>
</dbReference>
<dbReference type="Proteomes" id="UP000274504">
    <property type="component" value="Unassembled WGS sequence"/>
</dbReference>
<sequence>MLAKVFSTSVQSFCKRWASSTSREIRIDPANGQLPYSTTNKWHAAMNFLHKPTDIPRYHYPIILTSVLIFAIYFGVLREKNEYDLIFEQPPPLPKPQTTIEG</sequence>
<dbReference type="EMBL" id="CABIJS010000066">
    <property type="protein sequence ID" value="VUZ41771.1"/>
    <property type="molecule type" value="Genomic_DNA"/>
</dbReference>
<gene>
    <name evidence="2" type="ORF">HDID_LOCUS8279</name>
    <name evidence="3" type="ORF">WMSIL1_LOCUS2358</name>
</gene>
<organism evidence="6">
    <name type="scientific">Hymenolepis diminuta</name>
    <name type="common">Rat tapeworm</name>
    <dbReference type="NCBI Taxonomy" id="6216"/>
    <lineage>
        <taxon>Eukaryota</taxon>
        <taxon>Metazoa</taxon>
        <taxon>Spiralia</taxon>
        <taxon>Lophotrochozoa</taxon>
        <taxon>Platyhelminthes</taxon>
        <taxon>Cestoda</taxon>
        <taxon>Eucestoda</taxon>
        <taxon>Cyclophyllidea</taxon>
        <taxon>Hymenolepididae</taxon>
        <taxon>Hymenolepis</taxon>
    </lineage>
</organism>
<accession>A0A0R3SSK2</accession>
<keyword evidence="1" id="KW-0812">Transmembrane</keyword>
<protein>
    <submittedName>
        <fullName evidence="6">Small integral membrane protein 8</fullName>
    </submittedName>
</protein>
<name>A0A0R3SSK2_HYMDI</name>
<evidence type="ECO:0000313" key="6">
    <source>
        <dbReference type="WBParaSite" id="HDID_0000828101-mRNA-1"/>
    </source>
</evidence>
<evidence type="ECO:0000313" key="2">
    <source>
        <dbReference type="EMBL" id="VDL60597.1"/>
    </source>
</evidence>
<reference evidence="2 4" key="2">
    <citation type="submission" date="2018-11" db="EMBL/GenBank/DDBJ databases">
        <authorList>
            <consortium name="Pathogen Informatics"/>
        </authorList>
    </citation>
    <scope>NUCLEOTIDE SEQUENCE [LARGE SCALE GENOMIC DNA]</scope>
</reference>
<reference evidence="3 5" key="3">
    <citation type="submission" date="2019-07" db="EMBL/GenBank/DDBJ databases">
        <authorList>
            <person name="Jastrzebski P J."/>
            <person name="Paukszto L."/>
            <person name="Jastrzebski P J."/>
        </authorList>
    </citation>
    <scope>NUCLEOTIDE SEQUENCE [LARGE SCALE GENOMIC DNA]</scope>
    <source>
        <strain evidence="3 5">WMS-il1</strain>
    </source>
</reference>
<dbReference type="Pfam" id="PF15013">
    <property type="entry name" value="CCSMST1"/>
    <property type="match status" value="1"/>
</dbReference>
<dbReference type="InterPro" id="IPR029160">
    <property type="entry name" value="UQCC4"/>
</dbReference>
<evidence type="ECO:0000313" key="4">
    <source>
        <dbReference type="Proteomes" id="UP000274504"/>
    </source>
</evidence>
<keyword evidence="1" id="KW-0472">Membrane</keyword>
<keyword evidence="5" id="KW-1185">Reference proteome</keyword>
<dbReference type="OrthoDB" id="5783753at2759"/>
<reference evidence="6" key="1">
    <citation type="submission" date="2017-02" db="UniProtKB">
        <authorList>
            <consortium name="WormBaseParasite"/>
        </authorList>
    </citation>
    <scope>IDENTIFICATION</scope>
</reference>
<proteinExistence type="predicted"/>
<evidence type="ECO:0000256" key="1">
    <source>
        <dbReference type="SAM" id="Phobius"/>
    </source>
</evidence>
<keyword evidence="1" id="KW-1133">Transmembrane helix</keyword>